<keyword evidence="3" id="KW-1185">Reference proteome</keyword>
<feature type="coiled-coil region" evidence="1">
    <location>
        <begin position="11"/>
        <end position="45"/>
    </location>
</feature>
<sequence>MYRDILKNCSYEELERNKLRFEMIIQDLLQSLSSAYEENDELKATNSMLKSSIEFMKSEKSLVACSQTLGFERSSVRSLSTQSTEINETIEDDIEESAASAIKVFPSSPNKLHFHSSSSVQGAFTPIIFKKSKRLINNKSYESSEIPSEKAKTKRVSVIISEDIPLPSHYYKTMSMKNSLSLPYAPKKSLRPYK</sequence>
<name>A0AAU9ISC8_9CILI</name>
<keyword evidence="1" id="KW-0175">Coiled coil</keyword>
<protein>
    <submittedName>
        <fullName evidence="2">Uncharacterized protein</fullName>
    </submittedName>
</protein>
<gene>
    <name evidence="2" type="ORF">BSTOLATCC_MIC16749</name>
</gene>
<accession>A0AAU9ISC8</accession>
<dbReference type="AlphaFoldDB" id="A0AAU9ISC8"/>
<comment type="caution">
    <text evidence="2">The sequence shown here is derived from an EMBL/GenBank/DDBJ whole genome shotgun (WGS) entry which is preliminary data.</text>
</comment>
<reference evidence="2" key="1">
    <citation type="submission" date="2021-09" db="EMBL/GenBank/DDBJ databases">
        <authorList>
            <consortium name="AG Swart"/>
            <person name="Singh M."/>
            <person name="Singh A."/>
            <person name="Seah K."/>
            <person name="Emmerich C."/>
        </authorList>
    </citation>
    <scope>NUCLEOTIDE SEQUENCE</scope>
    <source>
        <strain evidence="2">ATCC30299</strain>
    </source>
</reference>
<evidence type="ECO:0000313" key="3">
    <source>
        <dbReference type="Proteomes" id="UP001162131"/>
    </source>
</evidence>
<dbReference type="EMBL" id="CAJZBQ010000016">
    <property type="protein sequence ID" value="CAG9316641.1"/>
    <property type="molecule type" value="Genomic_DNA"/>
</dbReference>
<proteinExistence type="predicted"/>
<dbReference type="Proteomes" id="UP001162131">
    <property type="component" value="Unassembled WGS sequence"/>
</dbReference>
<evidence type="ECO:0000256" key="1">
    <source>
        <dbReference type="SAM" id="Coils"/>
    </source>
</evidence>
<evidence type="ECO:0000313" key="2">
    <source>
        <dbReference type="EMBL" id="CAG9316641.1"/>
    </source>
</evidence>
<organism evidence="2 3">
    <name type="scientific">Blepharisma stoltei</name>
    <dbReference type="NCBI Taxonomy" id="1481888"/>
    <lineage>
        <taxon>Eukaryota</taxon>
        <taxon>Sar</taxon>
        <taxon>Alveolata</taxon>
        <taxon>Ciliophora</taxon>
        <taxon>Postciliodesmatophora</taxon>
        <taxon>Heterotrichea</taxon>
        <taxon>Heterotrichida</taxon>
        <taxon>Blepharismidae</taxon>
        <taxon>Blepharisma</taxon>
    </lineage>
</organism>